<reference evidence="8" key="1">
    <citation type="journal article" date="2015" name="Nature">
        <title>Complex archaea that bridge the gap between prokaryotes and eukaryotes.</title>
        <authorList>
            <person name="Spang A."/>
            <person name="Saw J.H."/>
            <person name="Jorgensen S.L."/>
            <person name="Zaremba-Niedzwiedzka K."/>
            <person name="Martijn J."/>
            <person name="Lind A.E."/>
            <person name="van Eijk R."/>
            <person name="Schleper C."/>
            <person name="Guy L."/>
            <person name="Ettema T.J."/>
        </authorList>
    </citation>
    <scope>NUCLEOTIDE SEQUENCE</scope>
</reference>
<dbReference type="InterPro" id="IPR056740">
    <property type="entry name" value="ILV_EDD_C"/>
</dbReference>
<evidence type="ECO:0000256" key="5">
    <source>
        <dbReference type="ARBA" id="ARBA00023239"/>
    </source>
</evidence>
<accession>A0A0F9RKZ2</accession>
<evidence type="ECO:0000259" key="6">
    <source>
        <dbReference type="Pfam" id="PF00920"/>
    </source>
</evidence>
<dbReference type="EMBL" id="LAZR01000812">
    <property type="protein sequence ID" value="KKN57240.1"/>
    <property type="molecule type" value="Genomic_DNA"/>
</dbReference>
<dbReference type="GO" id="GO:0016836">
    <property type="term" value="F:hydro-lyase activity"/>
    <property type="evidence" value="ECO:0007669"/>
    <property type="project" value="UniProtKB-ARBA"/>
</dbReference>
<feature type="domain" description="Dihydroxy-acid/6-phosphogluconate dehydratase C-terminal" evidence="7">
    <location>
        <begin position="367"/>
        <end position="572"/>
    </location>
</feature>
<dbReference type="GO" id="GO:0046872">
    <property type="term" value="F:metal ion binding"/>
    <property type="evidence" value="ECO:0007669"/>
    <property type="project" value="UniProtKB-KW"/>
</dbReference>
<dbReference type="InterPro" id="IPR042096">
    <property type="entry name" value="Dihydro-acid_dehy_C"/>
</dbReference>
<evidence type="ECO:0000256" key="4">
    <source>
        <dbReference type="ARBA" id="ARBA00023014"/>
    </source>
</evidence>
<dbReference type="Pfam" id="PF24877">
    <property type="entry name" value="ILV_EDD_C"/>
    <property type="match status" value="1"/>
</dbReference>
<organism evidence="8">
    <name type="scientific">marine sediment metagenome</name>
    <dbReference type="NCBI Taxonomy" id="412755"/>
    <lineage>
        <taxon>unclassified sequences</taxon>
        <taxon>metagenomes</taxon>
        <taxon>ecological metagenomes</taxon>
    </lineage>
</organism>
<dbReference type="PROSITE" id="PS00886">
    <property type="entry name" value="ILVD_EDD_1"/>
    <property type="match status" value="1"/>
</dbReference>
<dbReference type="GO" id="GO:0051536">
    <property type="term" value="F:iron-sulfur cluster binding"/>
    <property type="evidence" value="ECO:0007669"/>
    <property type="project" value="UniProtKB-KW"/>
</dbReference>
<dbReference type="NCBIfam" id="NF004784">
    <property type="entry name" value="PRK06131.1"/>
    <property type="match status" value="1"/>
</dbReference>
<dbReference type="InterPro" id="IPR000581">
    <property type="entry name" value="ILV_EDD_N"/>
</dbReference>
<name>A0A0F9RKZ2_9ZZZZ</name>
<comment type="similarity">
    <text evidence="1">Belongs to the IlvD/Edd family.</text>
</comment>
<protein>
    <recommendedName>
        <fullName evidence="9">Dihydroxy-acid dehydratase</fullName>
    </recommendedName>
</protein>
<dbReference type="PANTHER" id="PTHR43183">
    <property type="entry name" value="HYPOTHETICAL DIHYDROXYACID DEHYDRATASE (EUROFUNG)-RELATED"/>
    <property type="match status" value="1"/>
</dbReference>
<feature type="domain" description="Dihydroxy-acid/6-phosphogluconate dehydratase N-terminal" evidence="6">
    <location>
        <begin position="43"/>
        <end position="356"/>
    </location>
</feature>
<dbReference type="InterPro" id="IPR052352">
    <property type="entry name" value="Sugar_Degrad_Dehydratases"/>
</dbReference>
<dbReference type="SUPFAM" id="SSF143975">
    <property type="entry name" value="IlvD/EDD N-terminal domain-like"/>
    <property type="match status" value="1"/>
</dbReference>
<evidence type="ECO:0000256" key="1">
    <source>
        <dbReference type="ARBA" id="ARBA00006486"/>
    </source>
</evidence>
<evidence type="ECO:0000313" key="8">
    <source>
        <dbReference type="EMBL" id="KKN57240.1"/>
    </source>
</evidence>
<proteinExistence type="inferred from homology"/>
<dbReference type="PANTHER" id="PTHR43183:SF1">
    <property type="entry name" value="HYPOTHETICAL DIHYDROXY-ACID DEHYDRATASE (EUROFUNG)-RELATED"/>
    <property type="match status" value="1"/>
</dbReference>
<dbReference type="Pfam" id="PF00920">
    <property type="entry name" value="ILVD_EDD_N"/>
    <property type="match status" value="1"/>
</dbReference>
<keyword evidence="3" id="KW-0408">Iron</keyword>
<dbReference type="InterPro" id="IPR020558">
    <property type="entry name" value="DiOHA_6PGluconate_deHydtase_CS"/>
</dbReference>
<dbReference type="InterPro" id="IPR037237">
    <property type="entry name" value="IlvD/EDD_N"/>
</dbReference>
<evidence type="ECO:0000259" key="7">
    <source>
        <dbReference type="Pfam" id="PF24877"/>
    </source>
</evidence>
<gene>
    <name evidence="8" type="ORF">LCGC14_0564110</name>
</gene>
<dbReference type="NCBIfam" id="NF009560">
    <property type="entry name" value="PRK13017.1"/>
    <property type="match status" value="1"/>
</dbReference>
<sequence length="594" mass="63599">MTDTKSLRSRKWFDNLDDPEMTALYIERYLNYGLTLEELRSGKPVIGIAQTGSDLSPCNRHHIELAKRTRDGIIAAGGIPMEIPVHPIQETGKRPTAMLDRNLAYLSLVESLYGYPIDGVVLTIGCDKTTPALLMAAATVGMPALAFSVGPMLNGWHRGERAGSGSVIWQARQELAAGTIDAEEFLEIAASSAPSVGFCNTMGTASTMNSLSEALGMQLPGVASIPAPYRERGQAAYHTGKRIVDMVHEDLRPAQIMTREAFENAIVVNSALGGSTNAPIHLNAIAAHLGIALSNGDWEEFGHTVPLLVNMQPVGTYLGEDFHRAGGTAAVIGELLRAGLLPHPDALTVTGQTIAELYTDTPILNDDVIRGVASPLKPNAGFLNMSGNLFDSALMKTSAIDAGFRARYFSNAEEAFEGRVAVFDGPEDFHARIDDPALGLTDDSVLVMRGAGPKGYPGGAEVVNMRPPSYLIKKGVRALPCIGDGRQSGTSGSASILNASPEAADGGGLALLQDGDPIRIDLKQRRVDVLLDETELAARRTTLDAAGGYAQPESQSPWQEIFREKVRPFSEGMVFEGATEYRDITNRGLPRNNH</sequence>
<dbReference type="AlphaFoldDB" id="A0A0F9RKZ2"/>
<dbReference type="SUPFAM" id="SSF52016">
    <property type="entry name" value="LeuD/IlvD-like"/>
    <property type="match status" value="1"/>
</dbReference>
<evidence type="ECO:0000256" key="2">
    <source>
        <dbReference type="ARBA" id="ARBA00022723"/>
    </source>
</evidence>
<evidence type="ECO:0000256" key="3">
    <source>
        <dbReference type="ARBA" id="ARBA00023004"/>
    </source>
</evidence>
<keyword evidence="5" id="KW-0456">Lyase</keyword>
<keyword evidence="2" id="KW-0479">Metal-binding</keyword>
<dbReference type="Gene3D" id="3.50.30.80">
    <property type="entry name" value="IlvD/EDD C-terminal domain-like"/>
    <property type="match status" value="1"/>
</dbReference>
<comment type="caution">
    <text evidence="8">The sequence shown here is derived from an EMBL/GenBank/DDBJ whole genome shotgun (WGS) entry which is preliminary data.</text>
</comment>
<keyword evidence="4" id="KW-0411">Iron-sulfur</keyword>
<evidence type="ECO:0008006" key="9">
    <source>
        <dbReference type="Google" id="ProtNLM"/>
    </source>
</evidence>